<dbReference type="STRING" id="105785.A0A2J7RSU2"/>
<dbReference type="InterPro" id="IPR029526">
    <property type="entry name" value="PGBD"/>
</dbReference>
<accession>A0A2J7RSU2</accession>
<feature type="region of interest" description="Disordered" evidence="1">
    <location>
        <begin position="25"/>
        <end position="68"/>
    </location>
</feature>
<gene>
    <name evidence="3" type="ORF">B7P43_G02794</name>
</gene>
<evidence type="ECO:0000313" key="3">
    <source>
        <dbReference type="EMBL" id="PNF43900.1"/>
    </source>
</evidence>
<feature type="domain" description="PiggyBac transposable element-derived protein" evidence="2">
    <location>
        <begin position="108"/>
        <end position="484"/>
    </location>
</feature>
<dbReference type="EMBL" id="NEVH01000250">
    <property type="protein sequence ID" value="PNF43900.1"/>
    <property type="molecule type" value="Genomic_DNA"/>
</dbReference>
<dbReference type="AlphaFoldDB" id="A0A2J7RSU2"/>
<sequence length="590" mass="67657">MARRHVKAADIPGLLEEDVVSDFELSDSEDISSDSSGSEISTSTASPPPKRRCSSPVRISESSDSDLGGTVESIHWEEVAEESNIQAQLPFCYRETQGPKHIPSPPMTPIQYFYLFFTTSLLNSIVTQTNNYARTFLQSQKNISPHSRILKWTDVTVTELKGFIACLLNMGIKRQPTISSYWSVSPSLNNPWFRSMFSRNRFQLILKFFHLVDNKNLAGPGQPGYDPCAKFQPLIDHANALFRHHYVPHQQLSVDESLVGTKIHTQLMQYLPNKHHHRWGIKLWMLCDSVSKYCVAFFVYRGAKDVENISERKRFGLAYTVVMKLLNMGNCLRKGHHIFMDIFFTSIPLAKELYKLQTFVTGTVRRNRKYLPAAFGNKFQIGQKRYFRSGPILTVAYREKKSQRSPVLLLSTHGQASETEYTRVRRGNRETLKKPQIIHSYNQFMGGIDTSDMMVYSYLDERRTVKYWKKVCFSVFSRMLLNSYILYKENMTAGSKPMSRLDFNIKIIESLGEEWLQERGTVPTAGPSDAGENKDKYLRKLPPRKLKDCCVCNKRKLGKGERRRSRTICAKCEKGLHGECFPEHKCAGGT</sequence>
<protein>
    <recommendedName>
        <fullName evidence="2">PiggyBac transposable element-derived protein domain-containing protein</fullName>
    </recommendedName>
</protein>
<organism evidence="3 4">
    <name type="scientific">Cryptotermes secundus</name>
    <dbReference type="NCBI Taxonomy" id="105785"/>
    <lineage>
        <taxon>Eukaryota</taxon>
        <taxon>Metazoa</taxon>
        <taxon>Ecdysozoa</taxon>
        <taxon>Arthropoda</taxon>
        <taxon>Hexapoda</taxon>
        <taxon>Insecta</taxon>
        <taxon>Pterygota</taxon>
        <taxon>Neoptera</taxon>
        <taxon>Polyneoptera</taxon>
        <taxon>Dictyoptera</taxon>
        <taxon>Blattodea</taxon>
        <taxon>Blattoidea</taxon>
        <taxon>Termitoidae</taxon>
        <taxon>Kalotermitidae</taxon>
        <taxon>Cryptotermitinae</taxon>
        <taxon>Cryptotermes</taxon>
    </lineage>
</organism>
<dbReference type="Pfam" id="PF13843">
    <property type="entry name" value="DDE_Tnp_1_7"/>
    <property type="match status" value="1"/>
</dbReference>
<dbReference type="PANTHER" id="PTHR46599">
    <property type="entry name" value="PIGGYBAC TRANSPOSABLE ELEMENT-DERIVED PROTEIN 4"/>
    <property type="match status" value="1"/>
</dbReference>
<proteinExistence type="predicted"/>
<dbReference type="InParanoid" id="A0A2J7RSU2"/>
<feature type="compositionally biased region" description="Low complexity" evidence="1">
    <location>
        <begin position="33"/>
        <end position="45"/>
    </location>
</feature>
<reference evidence="3 4" key="1">
    <citation type="submission" date="2017-12" db="EMBL/GenBank/DDBJ databases">
        <title>Hemimetabolous genomes reveal molecular basis of termite eusociality.</title>
        <authorList>
            <person name="Harrison M.C."/>
            <person name="Jongepier E."/>
            <person name="Robertson H.M."/>
            <person name="Arning N."/>
            <person name="Bitard-Feildel T."/>
            <person name="Chao H."/>
            <person name="Childers C.P."/>
            <person name="Dinh H."/>
            <person name="Doddapaneni H."/>
            <person name="Dugan S."/>
            <person name="Gowin J."/>
            <person name="Greiner C."/>
            <person name="Han Y."/>
            <person name="Hu H."/>
            <person name="Hughes D.S.T."/>
            <person name="Huylmans A.-K."/>
            <person name="Kemena C."/>
            <person name="Kremer L.P.M."/>
            <person name="Lee S.L."/>
            <person name="Lopez-Ezquerra A."/>
            <person name="Mallet L."/>
            <person name="Monroy-Kuhn J.M."/>
            <person name="Moser A."/>
            <person name="Murali S.C."/>
            <person name="Muzny D.M."/>
            <person name="Otani S."/>
            <person name="Piulachs M.-D."/>
            <person name="Poelchau M."/>
            <person name="Qu J."/>
            <person name="Schaub F."/>
            <person name="Wada-Katsumata A."/>
            <person name="Worley K.C."/>
            <person name="Xie Q."/>
            <person name="Ylla G."/>
            <person name="Poulsen M."/>
            <person name="Gibbs R.A."/>
            <person name="Schal C."/>
            <person name="Richards S."/>
            <person name="Belles X."/>
            <person name="Korb J."/>
            <person name="Bornberg-Bauer E."/>
        </authorList>
    </citation>
    <scope>NUCLEOTIDE SEQUENCE [LARGE SCALE GENOMIC DNA]</scope>
    <source>
        <tissue evidence="3">Whole body</tissue>
    </source>
</reference>
<dbReference type="Proteomes" id="UP000235965">
    <property type="component" value="Unassembled WGS sequence"/>
</dbReference>
<evidence type="ECO:0000259" key="2">
    <source>
        <dbReference type="Pfam" id="PF13843"/>
    </source>
</evidence>
<comment type="caution">
    <text evidence="3">The sequence shown here is derived from an EMBL/GenBank/DDBJ whole genome shotgun (WGS) entry which is preliminary data.</text>
</comment>
<dbReference type="OrthoDB" id="7628951at2759"/>
<evidence type="ECO:0000313" key="4">
    <source>
        <dbReference type="Proteomes" id="UP000235965"/>
    </source>
</evidence>
<dbReference type="PANTHER" id="PTHR46599:SF3">
    <property type="entry name" value="PIGGYBAC TRANSPOSABLE ELEMENT-DERIVED PROTEIN 4"/>
    <property type="match status" value="1"/>
</dbReference>
<name>A0A2J7RSU2_9NEOP</name>
<evidence type="ECO:0000256" key="1">
    <source>
        <dbReference type="SAM" id="MobiDB-lite"/>
    </source>
</evidence>
<keyword evidence="4" id="KW-1185">Reference proteome</keyword>